<name>A0A0F9SFT6_9ZZZZ</name>
<accession>A0A0F9SFT6</accession>
<gene>
    <name evidence="1" type="ORF">LCGC14_0477260</name>
</gene>
<proteinExistence type="predicted"/>
<comment type="caution">
    <text evidence="1">The sequence shown here is derived from an EMBL/GenBank/DDBJ whole genome shotgun (WGS) entry which is preliminary data.</text>
</comment>
<organism evidence="1">
    <name type="scientific">marine sediment metagenome</name>
    <dbReference type="NCBI Taxonomy" id="412755"/>
    <lineage>
        <taxon>unclassified sequences</taxon>
        <taxon>metagenomes</taxon>
        <taxon>ecological metagenomes</taxon>
    </lineage>
</organism>
<dbReference type="AlphaFoldDB" id="A0A0F9SFT6"/>
<evidence type="ECO:0000313" key="1">
    <source>
        <dbReference type="EMBL" id="KKN65909.1"/>
    </source>
</evidence>
<dbReference type="EMBL" id="LAZR01000514">
    <property type="protein sequence ID" value="KKN65909.1"/>
    <property type="molecule type" value="Genomic_DNA"/>
</dbReference>
<reference evidence="1" key="1">
    <citation type="journal article" date="2015" name="Nature">
        <title>Complex archaea that bridge the gap between prokaryotes and eukaryotes.</title>
        <authorList>
            <person name="Spang A."/>
            <person name="Saw J.H."/>
            <person name="Jorgensen S.L."/>
            <person name="Zaremba-Niedzwiedzka K."/>
            <person name="Martijn J."/>
            <person name="Lind A.E."/>
            <person name="van Eijk R."/>
            <person name="Schleper C."/>
            <person name="Guy L."/>
            <person name="Ettema T.J."/>
        </authorList>
    </citation>
    <scope>NUCLEOTIDE SEQUENCE</scope>
</reference>
<protein>
    <submittedName>
        <fullName evidence="1">Uncharacterized protein</fullName>
    </submittedName>
</protein>
<sequence length="72" mass="7812">MVDKGRDLDIGIPTTRNLTRPVEVQNFAGVITSVDNVASTVASKVDETNLELKKIKTGISLDIEVDLDELLS</sequence>